<dbReference type="AlphaFoldDB" id="A0A0E9TA54"/>
<feature type="transmembrane region" description="Helical" evidence="2">
    <location>
        <begin position="75"/>
        <end position="94"/>
    </location>
</feature>
<sequence length="97" mass="11138">METCVKATPGTSSPPTAQGPGISKHLIYSNWKIVIGDKIVWVQLHPKCSNTCSKIKQCNQFIDYKRICMRNQITCLARSLLASFHVFIIFRWYLFCL</sequence>
<evidence type="ECO:0000256" key="1">
    <source>
        <dbReference type="SAM" id="MobiDB-lite"/>
    </source>
</evidence>
<keyword evidence="2" id="KW-1133">Transmembrane helix</keyword>
<reference evidence="3" key="1">
    <citation type="submission" date="2014-11" db="EMBL/GenBank/DDBJ databases">
        <authorList>
            <person name="Amaro Gonzalez C."/>
        </authorList>
    </citation>
    <scope>NUCLEOTIDE SEQUENCE</scope>
</reference>
<dbReference type="EMBL" id="GBXM01057988">
    <property type="protein sequence ID" value="JAH50589.1"/>
    <property type="molecule type" value="Transcribed_RNA"/>
</dbReference>
<keyword evidence="2" id="KW-0472">Membrane</keyword>
<keyword evidence="2" id="KW-0812">Transmembrane</keyword>
<evidence type="ECO:0000313" key="3">
    <source>
        <dbReference type="EMBL" id="JAH50589.1"/>
    </source>
</evidence>
<accession>A0A0E9TA54</accession>
<proteinExistence type="predicted"/>
<reference evidence="3" key="2">
    <citation type="journal article" date="2015" name="Fish Shellfish Immunol.">
        <title>Early steps in the European eel (Anguilla anguilla)-Vibrio vulnificus interaction in the gills: Role of the RtxA13 toxin.</title>
        <authorList>
            <person name="Callol A."/>
            <person name="Pajuelo D."/>
            <person name="Ebbesson L."/>
            <person name="Teles M."/>
            <person name="MacKenzie S."/>
            <person name="Amaro C."/>
        </authorList>
    </citation>
    <scope>NUCLEOTIDE SEQUENCE</scope>
</reference>
<name>A0A0E9TA54_ANGAN</name>
<feature type="region of interest" description="Disordered" evidence="1">
    <location>
        <begin position="1"/>
        <end position="20"/>
    </location>
</feature>
<protein>
    <submittedName>
        <fullName evidence="3">Uncharacterized protein</fullName>
    </submittedName>
</protein>
<organism evidence="3">
    <name type="scientific">Anguilla anguilla</name>
    <name type="common">European freshwater eel</name>
    <name type="synonym">Muraena anguilla</name>
    <dbReference type="NCBI Taxonomy" id="7936"/>
    <lineage>
        <taxon>Eukaryota</taxon>
        <taxon>Metazoa</taxon>
        <taxon>Chordata</taxon>
        <taxon>Craniata</taxon>
        <taxon>Vertebrata</taxon>
        <taxon>Euteleostomi</taxon>
        <taxon>Actinopterygii</taxon>
        <taxon>Neopterygii</taxon>
        <taxon>Teleostei</taxon>
        <taxon>Anguilliformes</taxon>
        <taxon>Anguillidae</taxon>
        <taxon>Anguilla</taxon>
    </lineage>
</organism>
<evidence type="ECO:0000256" key="2">
    <source>
        <dbReference type="SAM" id="Phobius"/>
    </source>
</evidence>